<feature type="domain" description="BED-type" evidence="6">
    <location>
        <begin position="10"/>
        <end position="63"/>
    </location>
</feature>
<keyword evidence="8" id="KW-1185">Reference proteome</keyword>
<evidence type="ECO:0000256" key="3">
    <source>
        <dbReference type="ARBA" id="ARBA00022833"/>
    </source>
</evidence>
<evidence type="ECO:0000256" key="1">
    <source>
        <dbReference type="ARBA" id="ARBA00022723"/>
    </source>
</evidence>
<evidence type="ECO:0000256" key="2">
    <source>
        <dbReference type="ARBA" id="ARBA00022771"/>
    </source>
</evidence>
<evidence type="ECO:0000256" key="5">
    <source>
        <dbReference type="SAM" id="MobiDB-lite"/>
    </source>
</evidence>
<accession>A0AAV5UTI4</accession>
<dbReference type="Pfam" id="PF02892">
    <property type="entry name" value="zf-BED"/>
    <property type="match status" value="1"/>
</dbReference>
<dbReference type="SUPFAM" id="SSF57667">
    <property type="entry name" value="beta-beta-alpha zinc fingers"/>
    <property type="match status" value="1"/>
</dbReference>
<dbReference type="GO" id="GO:0008270">
    <property type="term" value="F:zinc ion binding"/>
    <property type="evidence" value="ECO:0007669"/>
    <property type="project" value="UniProtKB-KW"/>
</dbReference>
<protein>
    <recommendedName>
        <fullName evidence="6">BED-type domain-containing protein</fullName>
    </recommendedName>
</protein>
<dbReference type="PROSITE" id="PS50808">
    <property type="entry name" value="ZF_BED"/>
    <property type="match status" value="1"/>
</dbReference>
<evidence type="ECO:0000313" key="7">
    <source>
        <dbReference type="EMBL" id="GMT10537.1"/>
    </source>
</evidence>
<dbReference type="InterPro" id="IPR036236">
    <property type="entry name" value="Znf_C2H2_sf"/>
</dbReference>
<dbReference type="AlphaFoldDB" id="A0AAV5UTI4"/>
<feature type="region of interest" description="Disordered" evidence="5">
    <location>
        <begin position="130"/>
        <end position="204"/>
    </location>
</feature>
<dbReference type="EMBL" id="BTSY01000001">
    <property type="protein sequence ID" value="GMT10537.1"/>
    <property type="molecule type" value="Genomic_DNA"/>
</dbReference>
<evidence type="ECO:0000259" key="6">
    <source>
        <dbReference type="PROSITE" id="PS50808"/>
    </source>
</evidence>
<feature type="non-terminal residue" evidence="7">
    <location>
        <position position="1"/>
    </location>
</feature>
<comment type="caution">
    <text evidence="7">The sequence shown here is derived from an EMBL/GenBank/DDBJ whole genome shotgun (WGS) entry which is preliminary data.</text>
</comment>
<keyword evidence="3" id="KW-0862">Zinc</keyword>
<sequence length="247" mass="27414">YILPLSFQSSKMSMVYNHFTMIDAERKMYKCHYCSYTHMKTFSTTSNMVSHLRSKHPGIFPPAVIKRRLLGQIVRPLRPSLPPPSQIEINLFDDDVKPSIDLQTNTIQFPGTSFAPNFVSSTALITRSPSPSPVIPINGISPTVNSTPSSSSQFKSTSQPVHPQPASSHPTPQSTSHPSSHSIPRLSSPPPFSFPPSTSLPLPSTPEIEQLHARLLRAQIEREEAVARYYNALANRANTETSILREK</sequence>
<dbReference type="Proteomes" id="UP001432322">
    <property type="component" value="Unassembled WGS sequence"/>
</dbReference>
<gene>
    <name evidence="7" type="ORF">PFISCL1PPCAC_1834</name>
</gene>
<organism evidence="7 8">
    <name type="scientific">Pristionchus fissidentatus</name>
    <dbReference type="NCBI Taxonomy" id="1538716"/>
    <lineage>
        <taxon>Eukaryota</taxon>
        <taxon>Metazoa</taxon>
        <taxon>Ecdysozoa</taxon>
        <taxon>Nematoda</taxon>
        <taxon>Chromadorea</taxon>
        <taxon>Rhabditida</taxon>
        <taxon>Rhabditina</taxon>
        <taxon>Diplogasteromorpha</taxon>
        <taxon>Diplogasteroidea</taxon>
        <taxon>Neodiplogasteridae</taxon>
        <taxon>Pristionchus</taxon>
    </lineage>
</organism>
<dbReference type="InterPro" id="IPR003656">
    <property type="entry name" value="Znf_BED"/>
</dbReference>
<evidence type="ECO:0000313" key="8">
    <source>
        <dbReference type="Proteomes" id="UP001432322"/>
    </source>
</evidence>
<feature type="compositionally biased region" description="Low complexity" evidence="5">
    <location>
        <begin position="195"/>
        <end position="204"/>
    </location>
</feature>
<feature type="compositionally biased region" description="Low complexity" evidence="5">
    <location>
        <begin position="141"/>
        <end position="182"/>
    </location>
</feature>
<reference evidence="7" key="1">
    <citation type="submission" date="2023-10" db="EMBL/GenBank/DDBJ databases">
        <title>Genome assembly of Pristionchus species.</title>
        <authorList>
            <person name="Yoshida K."/>
            <person name="Sommer R.J."/>
        </authorList>
    </citation>
    <scope>NUCLEOTIDE SEQUENCE</scope>
    <source>
        <strain evidence="7">RS5133</strain>
    </source>
</reference>
<dbReference type="GO" id="GO:0003677">
    <property type="term" value="F:DNA binding"/>
    <property type="evidence" value="ECO:0007669"/>
    <property type="project" value="InterPro"/>
</dbReference>
<evidence type="ECO:0000256" key="4">
    <source>
        <dbReference type="PROSITE-ProRule" id="PRU00027"/>
    </source>
</evidence>
<keyword evidence="1" id="KW-0479">Metal-binding</keyword>
<keyword evidence="2 4" id="KW-0863">Zinc-finger</keyword>
<name>A0AAV5UTI4_9BILA</name>
<proteinExistence type="predicted"/>